<feature type="transmembrane region" description="Helical" evidence="5">
    <location>
        <begin position="160"/>
        <end position="182"/>
    </location>
</feature>
<evidence type="ECO:0000313" key="7">
    <source>
        <dbReference type="Proteomes" id="UP000253759"/>
    </source>
</evidence>
<feature type="transmembrane region" description="Helical" evidence="5">
    <location>
        <begin position="324"/>
        <end position="346"/>
    </location>
</feature>
<keyword evidence="5" id="KW-1003">Cell membrane</keyword>
<accession>A0A369W754</accession>
<protein>
    <recommendedName>
        <fullName evidence="5">Probable membrane transporter protein</fullName>
    </recommendedName>
</protein>
<keyword evidence="7" id="KW-1185">Reference proteome</keyword>
<feature type="transmembrane region" description="Helical" evidence="5">
    <location>
        <begin position="227"/>
        <end position="252"/>
    </location>
</feature>
<feature type="transmembrane region" description="Helical" evidence="5">
    <location>
        <begin position="189"/>
        <end position="207"/>
    </location>
</feature>
<evidence type="ECO:0000256" key="3">
    <source>
        <dbReference type="ARBA" id="ARBA00022989"/>
    </source>
</evidence>
<comment type="caution">
    <text evidence="6">The sequence shown here is derived from an EMBL/GenBank/DDBJ whole genome shotgun (WGS) entry which is preliminary data.</text>
</comment>
<evidence type="ECO:0000256" key="5">
    <source>
        <dbReference type="RuleBase" id="RU363041"/>
    </source>
</evidence>
<dbReference type="PANTHER" id="PTHR43483">
    <property type="entry name" value="MEMBRANE TRANSPORTER PROTEIN HI_0806-RELATED"/>
    <property type="match status" value="1"/>
</dbReference>
<dbReference type="EMBL" id="QQNH01000029">
    <property type="protein sequence ID" value="RDE07901.1"/>
    <property type="molecule type" value="Genomic_DNA"/>
</dbReference>
<feature type="transmembrane region" description="Helical" evidence="5">
    <location>
        <begin position="264"/>
        <end position="284"/>
    </location>
</feature>
<feature type="transmembrane region" description="Helical" evidence="5">
    <location>
        <begin position="80"/>
        <end position="103"/>
    </location>
</feature>
<feature type="transmembrane region" description="Helical" evidence="5">
    <location>
        <begin position="296"/>
        <end position="317"/>
    </location>
</feature>
<keyword evidence="4 5" id="KW-0472">Membrane</keyword>
<sequence length="347" mass="35468">MAAQPRCHENAIGLFGFRKWPPEGAKSPIPCSWATPGCHRTPGARLRPATVRYLLSSLPALLSVVYPAKSEPALTDLVPYLPFALGLALTGAVSGVMAGLLGIGGGIIMVPAMVLAFGLLGYDPAVLMHVAVGTSLAVIIPTGWRSARSHAARGAVDPAILRLWGVPIVIASLVGGLMAGLYSAAALKIIFGVMALFIALNMALPVQRLALERLAGLPLANRVSAAVIGYISALMGIGGGSISVPTLLAFGVPMHTAVGTSSALGVMLAVPAMIGFFISGWGVAGVPPLSLGFVNIPAFVLIGGLATLTAPLGVVLAHRLNARLLRAAFASFLVAVGIRMILQALFG</sequence>
<dbReference type="Pfam" id="PF01925">
    <property type="entry name" value="TauE"/>
    <property type="match status" value="1"/>
</dbReference>
<name>A0A369W754_9HYPH</name>
<dbReference type="InterPro" id="IPR002781">
    <property type="entry name" value="TM_pro_TauE-like"/>
</dbReference>
<proteinExistence type="inferred from homology"/>
<gene>
    <name evidence="6" type="ORF">DVH29_14215</name>
</gene>
<dbReference type="PANTHER" id="PTHR43483:SF3">
    <property type="entry name" value="MEMBRANE TRANSPORTER PROTEIN HI_0806-RELATED"/>
    <property type="match status" value="1"/>
</dbReference>
<reference evidence="7" key="1">
    <citation type="submission" date="2018-07" db="EMBL/GenBank/DDBJ databases">
        <authorList>
            <person name="Liu B.-T."/>
            <person name="Du Z."/>
        </authorList>
    </citation>
    <scope>NUCLEOTIDE SEQUENCE [LARGE SCALE GENOMIC DNA]</scope>
    <source>
        <strain evidence="7">XYN52</strain>
    </source>
</reference>
<organism evidence="6 7">
    <name type="scientific">Pelagibacterium lacus</name>
    <dbReference type="NCBI Taxonomy" id="2282655"/>
    <lineage>
        <taxon>Bacteria</taxon>
        <taxon>Pseudomonadati</taxon>
        <taxon>Pseudomonadota</taxon>
        <taxon>Alphaproteobacteria</taxon>
        <taxon>Hyphomicrobiales</taxon>
        <taxon>Devosiaceae</taxon>
        <taxon>Pelagibacterium</taxon>
    </lineage>
</organism>
<comment type="subcellular location">
    <subcellularLocation>
        <location evidence="5">Cell membrane</location>
        <topology evidence="5">Multi-pass membrane protein</topology>
    </subcellularLocation>
    <subcellularLocation>
        <location evidence="1">Membrane</location>
        <topology evidence="1">Multi-pass membrane protein</topology>
    </subcellularLocation>
</comment>
<evidence type="ECO:0000256" key="2">
    <source>
        <dbReference type="ARBA" id="ARBA00022692"/>
    </source>
</evidence>
<dbReference type="OrthoDB" id="457670at2"/>
<feature type="transmembrane region" description="Helical" evidence="5">
    <location>
        <begin position="115"/>
        <end position="140"/>
    </location>
</feature>
<dbReference type="GO" id="GO:0005886">
    <property type="term" value="C:plasma membrane"/>
    <property type="evidence" value="ECO:0007669"/>
    <property type="project" value="UniProtKB-SubCell"/>
</dbReference>
<evidence type="ECO:0000313" key="6">
    <source>
        <dbReference type="EMBL" id="RDE07901.1"/>
    </source>
</evidence>
<feature type="transmembrane region" description="Helical" evidence="5">
    <location>
        <begin position="50"/>
        <end position="68"/>
    </location>
</feature>
<dbReference type="Proteomes" id="UP000253759">
    <property type="component" value="Unassembled WGS sequence"/>
</dbReference>
<keyword evidence="2 5" id="KW-0812">Transmembrane</keyword>
<evidence type="ECO:0000256" key="1">
    <source>
        <dbReference type="ARBA" id="ARBA00004141"/>
    </source>
</evidence>
<evidence type="ECO:0000256" key="4">
    <source>
        <dbReference type="ARBA" id="ARBA00023136"/>
    </source>
</evidence>
<keyword evidence="3 5" id="KW-1133">Transmembrane helix</keyword>
<dbReference type="AlphaFoldDB" id="A0A369W754"/>
<comment type="similarity">
    <text evidence="5">Belongs to the 4-toluene sulfonate uptake permease (TSUP) (TC 2.A.102) family.</text>
</comment>